<dbReference type="SMART" id="SM00448">
    <property type="entry name" value="REC"/>
    <property type="match status" value="1"/>
</dbReference>
<dbReference type="PANTHER" id="PTHR37299:SF1">
    <property type="entry name" value="STAGE 0 SPORULATION PROTEIN A HOMOLOG"/>
    <property type="match status" value="1"/>
</dbReference>
<evidence type="ECO:0000313" key="4">
    <source>
        <dbReference type="EMBL" id="SDC66280.1"/>
    </source>
</evidence>
<sequence>MNLTCYIIDDEYHSIEILEKYINQTPGLELAGSSTNPLLALEELCKITTPDIILLDVDMPQLNGLDVADLIGSASNIIFTTSYREYAPEAFEKNALDYLLKPINYTRFLKAVTRVRSNISSARDQASINPFFFVKSNVKGKFNRITISKILYIENIGNYIIIHMNDEKVTTYLTLAEVLSKLPTESFSRIHQSYIINHAVINSLEYGQVRLTREVSIPIGSTYRTSFREKIQPTLLISKRDKSDR</sequence>
<feature type="domain" description="Response regulatory" evidence="2">
    <location>
        <begin position="4"/>
        <end position="116"/>
    </location>
</feature>
<feature type="modified residue" description="4-aspartylphosphate" evidence="1">
    <location>
        <position position="56"/>
    </location>
</feature>
<organism evidence="4 5">
    <name type="scientific">Pedobacter soli</name>
    <dbReference type="NCBI Taxonomy" id="390242"/>
    <lineage>
        <taxon>Bacteria</taxon>
        <taxon>Pseudomonadati</taxon>
        <taxon>Bacteroidota</taxon>
        <taxon>Sphingobacteriia</taxon>
        <taxon>Sphingobacteriales</taxon>
        <taxon>Sphingobacteriaceae</taxon>
        <taxon>Pedobacter</taxon>
    </lineage>
</organism>
<evidence type="ECO:0000259" key="2">
    <source>
        <dbReference type="PROSITE" id="PS50110"/>
    </source>
</evidence>
<dbReference type="SUPFAM" id="SSF52172">
    <property type="entry name" value="CheY-like"/>
    <property type="match status" value="1"/>
</dbReference>
<dbReference type="EMBL" id="FMZH01000002">
    <property type="protein sequence ID" value="SDC66280.1"/>
    <property type="molecule type" value="Genomic_DNA"/>
</dbReference>
<evidence type="ECO:0000256" key="1">
    <source>
        <dbReference type="PROSITE-ProRule" id="PRU00169"/>
    </source>
</evidence>
<dbReference type="STRING" id="390242.SAMN04488024_102653"/>
<dbReference type="SMART" id="SM00850">
    <property type="entry name" value="LytTR"/>
    <property type="match status" value="1"/>
</dbReference>
<dbReference type="Proteomes" id="UP000199455">
    <property type="component" value="Unassembled WGS sequence"/>
</dbReference>
<evidence type="ECO:0000259" key="3">
    <source>
        <dbReference type="PROSITE" id="PS50930"/>
    </source>
</evidence>
<dbReference type="InterPro" id="IPR007492">
    <property type="entry name" value="LytTR_DNA-bd_dom"/>
</dbReference>
<dbReference type="GO" id="GO:0000156">
    <property type="term" value="F:phosphorelay response regulator activity"/>
    <property type="evidence" value="ECO:0007669"/>
    <property type="project" value="InterPro"/>
</dbReference>
<protein>
    <submittedName>
        <fullName evidence="4">Two component transcriptional regulator, LytTR family</fullName>
    </submittedName>
</protein>
<dbReference type="Pfam" id="PF04397">
    <property type="entry name" value="LytTR"/>
    <property type="match status" value="1"/>
</dbReference>
<dbReference type="Pfam" id="PF00072">
    <property type="entry name" value="Response_reg"/>
    <property type="match status" value="1"/>
</dbReference>
<accession>A0A1G6NEJ2</accession>
<dbReference type="PROSITE" id="PS50110">
    <property type="entry name" value="RESPONSE_REGULATORY"/>
    <property type="match status" value="1"/>
</dbReference>
<gene>
    <name evidence="4" type="ORF">SAMN04488024_102653</name>
</gene>
<dbReference type="InterPro" id="IPR046947">
    <property type="entry name" value="LytR-like"/>
</dbReference>
<dbReference type="RefSeq" id="WP_090766303.1">
    <property type="nucleotide sequence ID" value="NZ_FMZH01000002.1"/>
</dbReference>
<reference evidence="5" key="1">
    <citation type="submission" date="2016-10" db="EMBL/GenBank/DDBJ databases">
        <authorList>
            <person name="Varghese N."/>
            <person name="Submissions S."/>
        </authorList>
    </citation>
    <scope>NUCLEOTIDE SEQUENCE [LARGE SCALE GENOMIC DNA]</scope>
    <source>
        <strain evidence="5">DSM 18609</strain>
    </source>
</reference>
<dbReference type="AlphaFoldDB" id="A0A1G6NEJ2"/>
<name>A0A1G6NEJ2_9SPHI</name>
<dbReference type="PANTHER" id="PTHR37299">
    <property type="entry name" value="TRANSCRIPTIONAL REGULATOR-RELATED"/>
    <property type="match status" value="1"/>
</dbReference>
<dbReference type="GO" id="GO:0003677">
    <property type="term" value="F:DNA binding"/>
    <property type="evidence" value="ECO:0007669"/>
    <property type="project" value="InterPro"/>
</dbReference>
<dbReference type="InterPro" id="IPR001789">
    <property type="entry name" value="Sig_transdc_resp-reg_receiver"/>
</dbReference>
<dbReference type="Gene3D" id="2.40.50.1020">
    <property type="entry name" value="LytTr DNA-binding domain"/>
    <property type="match status" value="1"/>
</dbReference>
<keyword evidence="1" id="KW-0597">Phosphoprotein</keyword>
<dbReference type="InterPro" id="IPR011006">
    <property type="entry name" value="CheY-like_superfamily"/>
</dbReference>
<proteinExistence type="predicted"/>
<feature type="domain" description="HTH LytTR-type" evidence="3">
    <location>
        <begin position="147"/>
        <end position="233"/>
    </location>
</feature>
<dbReference type="PROSITE" id="PS50930">
    <property type="entry name" value="HTH_LYTTR"/>
    <property type="match status" value="1"/>
</dbReference>
<keyword evidence="5" id="KW-1185">Reference proteome</keyword>
<dbReference type="Gene3D" id="3.40.50.2300">
    <property type="match status" value="1"/>
</dbReference>
<evidence type="ECO:0000313" key="5">
    <source>
        <dbReference type="Proteomes" id="UP000199455"/>
    </source>
</evidence>